<organism evidence="1 2">
    <name type="scientific">Diploptera punctata</name>
    <name type="common">Pacific beetle cockroach</name>
    <dbReference type="NCBI Taxonomy" id="6984"/>
    <lineage>
        <taxon>Eukaryota</taxon>
        <taxon>Metazoa</taxon>
        <taxon>Ecdysozoa</taxon>
        <taxon>Arthropoda</taxon>
        <taxon>Hexapoda</taxon>
        <taxon>Insecta</taxon>
        <taxon>Pterygota</taxon>
        <taxon>Neoptera</taxon>
        <taxon>Polyneoptera</taxon>
        <taxon>Dictyoptera</taxon>
        <taxon>Blattodea</taxon>
        <taxon>Blaberoidea</taxon>
        <taxon>Blaberidae</taxon>
        <taxon>Diplopterinae</taxon>
        <taxon>Diploptera</taxon>
    </lineage>
</organism>
<name>A0AAD7ZDG8_DIPPU</name>
<dbReference type="AlphaFoldDB" id="A0AAD7ZDG8"/>
<evidence type="ECO:0000313" key="1">
    <source>
        <dbReference type="EMBL" id="KAJ9578675.1"/>
    </source>
</evidence>
<accession>A0AAD7ZDG8</accession>
<comment type="caution">
    <text evidence="1">The sequence shown here is derived from an EMBL/GenBank/DDBJ whole genome shotgun (WGS) entry which is preliminary data.</text>
</comment>
<gene>
    <name evidence="1" type="ORF">L9F63_005099</name>
</gene>
<reference evidence="1" key="2">
    <citation type="submission" date="2023-05" db="EMBL/GenBank/DDBJ databases">
        <authorList>
            <person name="Fouks B."/>
        </authorList>
    </citation>
    <scope>NUCLEOTIDE SEQUENCE</scope>
    <source>
        <strain evidence="1">Stay&amp;Tobe</strain>
        <tissue evidence="1">Testes</tissue>
    </source>
</reference>
<feature type="non-terminal residue" evidence="1">
    <location>
        <position position="1"/>
    </location>
</feature>
<reference evidence="1" key="1">
    <citation type="journal article" date="2023" name="IScience">
        <title>Live-bearing cockroach genome reveals convergent evolutionary mechanisms linked to viviparity in insects and beyond.</title>
        <authorList>
            <person name="Fouks B."/>
            <person name="Harrison M.C."/>
            <person name="Mikhailova A.A."/>
            <person name="Marchal E."/>
            <person name="English S."/>
            <person name="Carruthers M."/>
            <person name="Jennings E.C."/>
            <person name="Chiamaka E.L."/>
            <person name="Frigard R.A."/>
            <person name="Pippel M."/>
            <person name="Attardo G.M."/>
            <person name="Benoit J.B."/>
            <person name="Bornberg-Bauer E."/>
            <person name="Tobe S.S."/>
        </authorList>
    </citation>
    <scope>NUCLEOTIDE SEQUENCE</scope>
    <source>
        <strain evidence="1">Stay&amp;Tobe</strain>
    </source>
</reference>
<proteinExistence type="predicted"/>
<evidence type="ECO:0000313" key="2">
    <source>
        <dbReference type="Proteomes" id="UP001233999"/>
    </source>
</evidence>
<dbReference type="Proteomes" id="UP001233999">
    <property type="component" value="Unassembled WGS sequence"/>
</dbReference>
<sequence length="134" mass="14825">LKEMGSNMRNIYFSSDTASTILHSVHLVPGCSRPSTMQVLFTSFQRGCRKNSGLNGCHSTAAGSPALKFSYSALVRFEIAEMLSAAEGRGGEAEERVMREYNDAMRKRGTKVRVTVFMFGLQVKKICPPKKARN</sequence>
<dbReference type="EMBL" id="JASPKZ010008865">
    <property type="protein sequence ID" value="KAJ9578675.1"/>
    <property type="molecule type" value="Genomic_DNA"/>
</dbReference>
<protein>
    <submittedName>
        <fullName evidence="1">Uncharacterized protein</fullName>
    </submittedName>
</protein>
<keyword evidence="2" id="KW-1185">Reference proteome</keyword>
<feature type="non-terminal residue" evidence="1">
    <location>
        <position position="134"/>
    </location>
</feature>